<dbReference type="OrthoDB" id="5862329at2759"/>
<protein>
    <submittedName>
        <fullName evidence="4">CBM1 domain-containing protein</fullName>
    </submittedName>
</protein>
<reference evidence="4" key="2">
    <citation type="submission" date="2019-09" db="UniProtKB">
        <authorList>
            <consortium name="WormBaseParasite"/>
        </authorList>
    </citation>
    <scope>IDENTIFICATION</scope>
</reference>
<organism evidence="3 4">
    <name type="scientific">Heligmosomoides polygyrus</name>
    <name type="common">Parasitic roundworm</name>
    <dbReference type="NCBI Taxonomy" id="6339"/>
    <lineage>
        <taxon>Eukaryota</taxon>
        <taxon>Metazoa</taxon>
        <taxon>Ecdysozoa</taxon>
        <taxon>Nematoda</taxon>
        <taxon>Chromadorea</taxon>
        <taxon>Rhabditida</taxon>
        <taxon>Rhabditina</taxon>
        <taxon>Rhabditomorpha</taxon>
        <taxon>Strongyloidea</taxon>
        <taxon>Heligmosomidae</taxon>
        <taxon>Heligmosomoides</taxon>
    </lineage>
</organism>
<dbReference type="EMBL" id="UZAH01005455">
    <property type="protein sequence ID" value="VDO29226.1"/>
    <property type="molecule type" value="Genomic_DNA"/>
</dbReference>
<keyword evidence="3" id="KW-1185">Reference proteome</keyword>
<feature type="region of interest" description="Disordered" evidence="1">
    <location>
        <begin position="1"/>
        <end position="85"/>
    </location>
</feature>
<gene>
    <name evidence="2" type="ORF">HPBE_LOCUS2910</name>
</gene>
<evidence type="ECO:0000313" key="4">
    <source>
        <dbReference type="WBParaSite" id="HPBE_0000290901-mRNA-1"/>
    </source>
</evidence>
<dbReference type="AlphaFoldDB" id="A0A183F9R7"/>
<evidence type="ECO:0000313" key="3">
    <source>
        <dbReference type="Proteomes" id="UP000050761"/>
    </source>
</evidence>
<evidence type="ECO:0000313" key="2">
    <source>
        <dbReference type="EMBL" id="VDO29226.1"/>
    </source>
</evidence>
<accession>A0A3P7U429</accession>
<feature type="compositionally biased region" description="Basic and acidic residues" evidence="1">
    <location>
        <begin position="1"/>
        <end position="16"/>
    </location>
</feature>
<sequence>MVQTKPSERALEHDEFTDVASPSTRKPSRQHATQRPRIIGPPIRRPRPKAKVSSSNGGAPPGNYKSGSGAGACPPGNEPTRDDSGRILVCNGLEPNCPPRSYCYITSGGFATEEYNCCKSW</sequence>
<proteinExistence type="predicted"/>
<evidence type="ECO:0000256" key="1">
    <source>
        <dbReference type="SAM" id="MobiDB-lite"/>
    </source>
</evidence>
<dbReference type="Proteomes" id="UP000050761">
    <property type="component" value="Unassembled WGS sequence"/>
</dbReference>
<dbReference type="WBParaSite" id="HPBE_0000290901-mRNA-1">
    <property type="protein sequence ID" value="HPBE_0000290901-mRNA-1"/>
    <property type="gene ID" value="HPBE_0000290901"/>
</dbReference>
<accession>A0A183F9R7</accession>
<name>A0A183F9R7_HELPZ</name>
<reference evidence="2 3" key="1">
    <citation type="submission" date="2018-11" db="EMBL/GenBank/DDBJ databases">
        <authorList>
            <consortium name="Pathogen Informatics"/>
        </authorList>
    </citation>
    <scope>NUCLEOTIDE SEQUENCE [LARGE SCALE GENOMIC DNA]</scope>
</reference>